<dbReference type="InterPro" id="IPR020476">
    <property type="entry name" value="Nudix_hydrolase"/>
</dbReference>
<accession>A0A2M7X1R3</accession>
<comment type="cofactor">
    <cofactor evidence="1">
        <name>Mg(2+)</name>
        <dbReference type="ChEBI" id="CHEBI:18420"/>
    </cofactor>
</comment>
<feature type="domain" description="Nudix hydrolase" evidence="4">
    <location>
        <begin position="1"/>
        <end position="144"/>
    </location>
</feature>
<dbReference type="PROSITE" id="PS51462">
    <property type="entry name" value="NUDIX"/>
    <property type="match status" value="1"/>
</dbReference>
<dbReference type="GO" id="GO:0016787">
    <property type="term" value="F:hydrolase activity"/>
    <property type="evidence" value="ECO:0007669"/>
    <property type="project" value="UniProtKB-KW"/>
</dbReference>
<keyword evidence="2 3" id="KW-0378">Hydrolase</keyword>
<dbReference type="Proteomes" id="UP000231195">
    <property type="component" value="Unassembled WGS sequence"/>
</dbReference>
<evidence type="ECO:0000256" key="3">
    <source>
        <dbReference type="RuleBase" id="RU003476"/>
    </source>
</evidence>
<dbReference type="EMBL" id="PFWZ01000117">
    <property type="protein sequence ID" value="PJA40039.1"/>
    <property type="molecule type" value="Genomic_DNA"/>
</dbReference>
<gene>
    <name evidence="5" type="ORF">CO179_03595</name>
</gene>
<dbReference type="InterPro" id="IPR015797">
    <property type="entry name" value="NUDIX_hydrolase-like_dom_sf"/>
</dbReference>
<dbReference type="PRINTS" id="PR00502">
    <property type="entry name" value="NUDIXFAMILY"/>
</dbReference>
<dbReference type="InterPro" id="IPR020084">
    <property type="entry name" value="NUDIX_hydrolase_CS"/>
</dbReference>
<dbReference type="PANTHER" id="PTHR43046:SF2">
    <property type="entry name" value="8-OXO-DGTP DIPHOSPHATASE-RELATED"/>
    <property type="match status" value="1"/>
</dbReference>
<comment type="caution">
    <text evidence="5">The sequence shown here is derived from an EMBL/GenBank/DDBJ whole genome shotgun (WGS) entry which is preliminary data.</text>
</comment>
<organism evidence="5 6">
    <name type="scientific">candidate division WWE3 bacterium CG_4_9_14_3_um_filter_39_7</name>
    <dbReference type="NCBI Taxonomy" id="1975080"/>
    <lineage>
        <taxon>Bacteria</taxon>
        <taxon>Katanobacteria</taxon>
    </lineage>
</organism>
<proteinExistence type="inferred from homology"/>
<dbReference type="Pfam" id="PF00293">
    <property type="entry name" value="NUDIX"/>
    <property type="match status" value="1"/>
</dbReference>
<dbReference type="Gene3D" id="3.90.79.10">
    <property type="entry name" value="Nucleoside Triphosphate Pyrophosphohydrolase"/>
    <property type="match status" value="1"/>
</dbReference>
<dbReference type="PROSITE" id="PS00893">
    <property type="entry name" value="NUDIX_BOX"/>
    <property type="match status" value="1"/>
</dbReference>
<sequence length="146" mass="16736">MNIQNFAQKALVLKGDSILLIHYGENKYSNEHSITGTWGLPGGRIEMGEKPDEAIVREVKEETGITCTPGKPFYVWNWEYQKEDDVVQINAIMRECEYVSGEVLSEHIDGESTIDKIEWIKLSDIKNLPITHDQKEGIELWLSQRS</sequence>
<evidence type="ECO:0000313" key="5">
    <source>
        <dbReference type="EMBL" id="PJA40039.1"/>
    </source>
</evidence>
<reference evidence="6" key="1">
    <citation type="submission" date="2017-09" db="EMBL/GenBank/DDBJ databases">
        <title>Depth-based differentiation of microbial function through sediment-hosted aquifers and enrichment of novel symbionts in the deep terrestrial subsurface.</title>
        <authorList>
            <person name="Probst A.J."/>
            <person name="Ladd B."/>
            <person name="Jarett J.K."/>
            <person name="Geller-Mcgrath D.E."/>
            <person name="Sieber C.M.K."/>
            <person name="Emerson J.B."/>
            <person name="Anantharaman K."/>
            <person name="Thomas B.C."/>
            <person name="Malmstrom R."/>
            <person name="Stieglmeier M."/>
            <person name="Klingl A."/>
            <person name="Woyke T."/>
            <person name="Ryan C.M."/>
            <person name="Banfield J.F."/>
        </authorList>
    </citation>
    <scope>NUCLEOTIDE SEQUENCE [LARGE SCALE GENOMIC DNA]</scope>
</reference>
<protein>
    <recommendedName>
        <fullName evidence="4">Nudix hydrolase domain-containing protein</fullName>
    </recommendedName>
</protein>
<comment type="similarity">
    <text evidence="3">Belongs to the Nudix hydrolase family.</text>
</comment>
<dbReference type="PANTHER" id="PTHR43046">
    <property type="entry name" value="GDP-MANNOSE MANNOSYL HYDROLASE"/>
    <property type="match status" value="1"/>
</dbReference>
<evidence type="ECO:0000256" key="2">
    <source>
        <dbReference type="ARBA" id="ARBA00022801"/>
    </source>
</evidence>
<dbReference type="InterPro" id="IPR000086">
    <property type="entry name" value="NUDIX_hydrolase_dom"/>
</dbReference>
<evidence type="ECO:0000313" key="6">
    <source>
        <dbReference type="Proteomes" id="UP000231195"/>
    </source>
</evidence>
<evidence type="ECO:0000256" key="1">
    <source>
        <dbReference type="ARBA" id="ARBA00001946"/>
    </source>
</evidence>
<evidence type="ECO:0000259" key="4">
    <source>
        <dbReference type="PROSITE" id="PS51462"/>
    </source>
</evidence>
<dbReference type="AlphaFoldDB" id="A0A2M7X1R3"/>
<dbReference type="SUPFAM" id="SSF55811">
    <property type="entry name" value="Nudix"/>
    <property type="match status" value="1"/>
</dbReference>
<name>A0A2M7X1R3_UNCKA</name>